<evidence type="ECO:0000256" key="11">
    <source>
        <dbReference type="SAM" id="MobiDB-lite"/>
    </source>
</evidence>
<evidence type="ECO:0000256" key="10">
    <source>
        <dbReference type="SAM" id="Coils"/>
    </source>
</evidence>
<keyword evidence="4" id="KW-0238">DNA-binding</keyword>
<evidence type="ECO:0000313" key="13">
    <source>
        <dbReference type="EMBL" id="SGZ55098.1"/>
    </source>
</evidence>
<organism evidence="13 14">
    <name type="scientific">Sungouiella intermedia</name>
    <dbReference type="NCBI Taxonomy" id="45354"/>
    <lineage>
        <taxon>Eukaryota</taxon>
        <taxon>Fungi</taxon>
        <taxon>Dikarya</taxon>
        <taxon>Ascomycota</taxon>
        <taxon>Saccharomycotina</taxon>
        <taxon>Pichiomycetes</taxon>
        <taxon>Metschnikowiaceae</taxon>
        <taxon>Sungouiella</taxon>
    </lineage>
</organism>
<dbReference type="Gene3D" id="1.10.10.10">
    <property type="entry name" value="Winged helix-like DNA-binding domain superfamily/Winged helix DNA-binding domain"/>
    <property type="match status" value="1"/>
</dbReference>
<dbReference type="SMART" id="SM00415">
    <property type="entry name" value="HSF"/>
    <property type="match status" value="1"/>
</dbReference>
<dbReference type="Proteomes" id="UP000182259">
    <property type="component" value="Chromosome IV"/>
</dbReference>
<feature type="region of interest" description="Disordered" evidence="11">
    <location>
        <begin position="527"/>
        <end position="568"/>
    </location>
</feature>
<feature type="domain" description="HSF-type DNA-binding" evidence="12">
    <location>
        <begin position="203"/>
        <end position="227"/>
    </location>
</feature>
<dbReference type="SUPFAM" id="SSF46785">
    <property type="entry name" value="Winged helix' DNA-binding domain"/>
    <property type="match status" value="1"/>
</dbReference>
<evidence type="ECO:0000256" key="6">
    <source>
        <dbReference type="ARBA" id="ARBA00023242"/>
    </source>
</evidence>
<dbReference type="GO" id="GO:0005634">
    <property type="term" value="C:nucleus"/>
    <property type="evidence" value="ECO:0007669"/>
    <property type="project" value="UniProtKB-SubCell"/>
</dbReference>
<gene>
    <name evidence="13" type="ORF">SAMEA4029009_CIC11G00000002016</name>
</gene>
<dbReference type="PROSITE" id="PS00434">
    <property type="entry name" value="HSF_DOMAIN"/>
    <property type="match status" value="1"/>
</dbReference>
<evidence type="ECO:0000256" key="9">
    <source>
        <dbReference type="RuleBase" id="RU004020"/>
    </source>
</evidence>
<evidence type="ECO:0000256" key="8">
    <source>
        <dbReference type="ARBA" id="ARBA00084017"/>
    </source>
</evidence>
<comment type="similarity">
    <text evidence="2 9">Belongs to the HSF family.</text>
</comment>
<evidence type="ECO:0000256" key="5">
    <source>
        <dbReference type="ARBA" id="ARBA00023163"/>
    </source>
</evidence>
<evidence type="ECO:0000256" key="3">
    <source>
        <dbReference type="ARBA" id="ARBA00023015"/>
    </source>
</evidence>
<comment type="subcellular location">
    <subcellularLocation>
        <location evidence="1">Nucleus</location>
    </subcellularLocation>
</comment>
<dbReference type="FunFam" id="1.10.10.10:FF:000027">
    <property type="entry name" value="Heat shock transcription factor 1"/>
    <property type="match status" value="1"/>
</dbReference>
<feature type="region of interest" description="Disordered" evidence="11">
    <location>
        <begin position="1"/>
        <end position="35"/>
    </location>
</feature>
<dbReference type="EMBL" id="LT635767">
    <property type="protein sequence ID" value="SGZ55098.1"/>
    <property type="molecule type" value="Genomic_DNA"/>
</dbReference>
<dbReference type="InterPro" id="IPR036388">
    <property type="entry name" value="WH-like_DNA-bd_sf"/>
</dbReference>
<keyword evidence="3" id="KW-0805">Transcription regulation</keyword>
<name>A0A1L0BXJ4_9ASCO</name>
<sequence length="568" mass="64623">MTSHDMDQSISKDNDIEIIKREEPEKPQNDHQRLPDVVDTPTLLQSFDLPAPLPGNTDLFGDLDHLKSNGDFLSPNLGALPEFGNGMDTTQPNDVDHNYSGALTRYANPLPPLPPLTEPVIPNISYLNMPMVPDYMSNGVSSRQALIGAVKKKKDQGPKTRPAFVLKVWNMVNDPANHDYIRWTDDGEAFVVVHREEFMKLILPNYFKHNNFASFVRQLNMYGWHKVQDVTSGTMKEGSNLDDAFQFKNPDFIRGREDLLDNIVRNKSNLEEDNSLVNLQVMTTEVDKLKMTQLAMLEDLRRIRADNQNLWQEIVNARDRERKLSQMIQKIVNFVEAAYGKSAGKIFEVQNGPHDANNQVLAFSNQAKQGYRNNPQGNNIYSPSPTPVQRPRLMLMDLTYQKTPSDTRSPSSTWKDGSVEEIVRNGEDYDSNNKFLQQFMNQEPVGSPRHFFPELQNNYFGNQDSNDNFQKLEQKLQDHGNDLAHTQEWIDQISKQQQQQQQQLQQLLKSPSNADSGIDDFMSEILNDPADSIKREDSNSSATGVGSKRLMNINTGDNGGSSRKRARR</sequence>
<accession>A0A1L0BXJ4</accession>
<evidence type="ECO:0000256" key="4">
    <source>
        <dbReference type="ARBA" id="ARBA00023125"/>
    </source>
</evidence>
<dbReference type="AlphaFoldDB" id="A0A1L0BXJ4"/>
<reference evidence="14" key="1">
    <citation type="submission" date="2016-10" db="EMBL/GenBank/DDBJ databases">
        <authorList>
            <person name="Geijer C."/>
            <person name="Jareborg N."/>
            <person name="Dainat J."/>
        </authorList>
    </citation>
    <scope>NUCLEOTIDE SEQUENCE [LARGE SCALE GENOMIC DNA]</scope>
    <source>
        <strain evidence="14">PYCC 4715</strain>
    </source>
</reference>
<dbReference type="PANTHER" id="PTHR10015">
    <property type="entry name" value="HEAT SHOCK TRANSCRIPTION FACTOR"/>
    <property type="match status" value="1"/>
</dbReference>
<feature type="coiled-coil region" evidence="10">
    <location>
        <begin position="462"/>
        <end position="510"/>
    </location>
</feature>
<dbReference type="PRINTS" id="PR00056">
    <property type="entry name" value="HSFDOMAIN"/>
</dbReference>
<evidence type="ECO:0000259" key="12">
    <source>
        <dbReference type="PROSITE" id="PS00434"/>
    </source>
</evidence>
<dbReference type="InterPro" id="IPR000232">
    <property type="entry name" value="HSF_DNA-bd"/>
</dbReference>
<dbReference type="Pfam" id="PF00447">
    <property type="entry name" value="HSF_DNA-bind"/>
    <property type="match status" value="1"/>
</dbReference>
<keyword evidence="6" id="KW-0539">Nucleus</keyword>
<dbReference type="GO" id="GO:0003700">
    <property type="term" value="F:DNA-binding transcription factor activity"/>
    <property type="evidence" value="ECO:0007669"/>
    <property type="project" value="InterPro"/>
</dbReference>
<dbReference type="PANTHER" id="PTHR10015:SF427">
    <property type="entry name" value="HEAT SHOCK FACTOR PROTEIN"/>
    <property type="match status" value="1"/>
</dbReference>
<protein>
    <recommendedName>
        <fullName evidence="7">Heat shock transcription factor</fullName>
    </recommendedName>
    <alternativeName>
        <fullName evidence="8">Heat shock factor protein</fullName>
    </alternativeName>
</protein>
<keyword evidence="10" id="KW-0175">Coiled coil</keyword>
<keyword evidence="5" id="KW-0804">Transcription</keyword>
<evidence type="ECO:0000256" key="7">
    <source>
        <dbReference type="ARBA" id="ARBA00068818"/>
    </source>
</evidence>
<evidence type="ECO:0000313" key="14">
    <source>
        <dbReference type="Proteomes" id="UP000182259"/>
    </source>
</evidence>
<dbReference type="GO" id="GO:0043565">
    <property type="term" value="F:sequence-specific DNA binding"/>
    <property type="evidence" value="ECO:0007669"/>
    <property type="project" value="InterPro"/>
</dbReference>
<evidence type="ECO:0000256" key="1">
    <source>
        <dbReference type="ARBA" id="ARBA00004123"/>
    </source>
</evidence>
<proteinExistence type="inferred from homology"/>
<evidence type="ECO:0000256" key="2">
    <source>
        <dbReference type="ARBA" id="ARBA00006403"/>
    </source>
</evidence>
<dbReference type="InterPro" id="IPR036390">
    <property type="entry name" value="WH_DNA-bd_sf"/>
</dbReference>